<keyword evidence="5 7" id="KW-0408">Iron</keyword>
<dbReference type="SUPFAM" id="SSF48264">
    <property type="entry name" value="Cytochrome P450"/>
    <property type="match status" value="1"/>
</dbReference>
<evidence type="ECO:0000256" key="8">
    <source>
        <dbReference type="SAM" id="MobiDB-lite"/>
    </source>
</evidence>
<organism evidence="9 10">
    <name type="scientific">Actinomadura namibiensis</name>
    <dbReference type="NCBI Taxonomy" id="182080"/>
    <lineage>
        <taxon>Bacteria</taxon>
        <taxon>Bacillati</taxon>
        <taxon>Actinomycetota</taxon>
        <taxon>Actinomycetes</taxon>
        <taxon>Streptosporangiales</taxon>
        <taxon>Thermomonosporaceae</taxon>
        <taxon>Actinomadura</taxon>
    </lineage>
</organism>
<evidence type="ECO:0000313" key="9">
    <source>
        <dbReference type="EMBL" id="MBA8953057.1"/>
    </source>
</evidence>
<proteinExistence type="inferred from homology"/>
<keyword evidence="10" id="KW-1185">Reference proteome</keyword>
<gene>
    <name evidence="9" type="ORF">HNR61_004707</name>
</gene>
<dbReference type="InterPro" id="IPR017972">
    <property type="entry name" value="Cyt_P450_CS"/>
</dbReference>
<name>A0A7W3LRT9_ACTNM</name>
<dbReference type="InterPro" id="IPR001128">
    <property type="entry name" value="Cyt_P450"/>
</dbReference>
<dbReference type="Gene3D" id="1.10.630.10">
    <property type="entry name" value="Cytochrome P450"/>
    <property type="match status" value="1"/>
</dbReference>
<dbReference type="GO" id="GO:0005506">
    <property type="term" value="F:iron ion binding"/>
    <property type="evidence" value="ECO:0007669"/>
    <property type="project" value="InterPro"/>
</dbReference>
<reference evidence="9 10" key="1">
    <citation type="submission" date="2020-08" db="EMBL/GenBank/DDBJ databases">
        <title>Genomic Encyclopedia of Type Strains, Phase IV (KMG-IV): sequencing the most valuable type-strain genomes for metagenomic binning, comparative biology and taxonomic classification.</title>
        <authorList>
            <person name="Goeker M."/>
        </authorList>
    </citation>
    <scope>NUCLEOTIDE SEQUENCE [LARGE SCALE GENOMIC DNA]</scope>
    <source>
        <strain evidence="9 10">DSM 44197</strain>
    </source>
</reference>
<dbReference type="Proteomes" id="UP000572680">
    <property type="component" value="Unassembled WGS sequence"/>
</dbReference>
<keyword evidence="4 7" id="KW-0560">Oxidoreductase</keyword>
<dbReference type="RefSeq" id="WP_182845309.1">
    <property type="nucleotide sequence ID" value="NZ_BAAALP010000033.1"/>
</dbReference>
<evidence type="ECO:0000256" key="3">
    <source>
        <dbReference type="ARBA" id="ARBA00022723"/>
    </source>
</evidence>
<dbReference type="GO" id="GO:0016705">
    <property type="term" value="F:oxidoreductase activity, acting on paired donors, with incorporation or reduction of molecular oxygen"/>
    <property type="evidence" value="ECO:0007669"/>
    <property type="project" value="InterPro"/>
</dbReference>
<dbReference type="PANTHER" id="PTHR46696">
    <property type="entry name" value="P450, PUTATIVE (EUROFUNG)-RELATED"/>
    <property type="match status" value="1"/>
</dbReference>
<evidence type="ECO:0000313" key="10">
    <source>
        <dbReference type="Proteomes" id="UP000572680"/>
    </source>
</evidence>
<comment type="caution">
    <text evidence="9">The sequence shown here is derived from an EMBL/GenBank/DDBJ whole genome shotgun (WGS) entry which is preliminary data.</text>
</comment>
<evidence type="ECO:0000256" key="5">
    <source>
        <dbReference type="ARBA" id="ARBA00023004"/>
    </source>
</evidence>
<dbReference type="AlphaFoldDB" id="A0A7W3LRT9"/>
<dbReference type="InterPro" id="IPR002397">
    <property type="entry name" value="Cyt_P450_B"/>
</dbReference>
<dbReference type="FunFam" id="1.10.630.10:FF:000018">
    <property type="entry name" value="Cytochrome P450 monooxygenase"/>
    <property type="match status" value="1"/>
</dbReference>
<keyword evidence="6 7" id="KW-0503">Monooxygenase</keyword>
<evidence type="ECO:0000256" key="1">
    <source>
        <dbReference type="ARBA" id="ARBA00010617"/>
    </source>
</evidence>
<accession>A0A7W3LRT9</accession>
<protein>
    <submittedName>
        <fullName evidence="9">Cytochrome P450</fullName>
    </submittedName>
</protein>
<feature type="region of interest" description="Disordered" evidence="8">
    <location>
        <begin position="66"/>
        <end position="86"/>
    </location>
</feature>
<dbReference type="GO" id="GO:0020037">
    <property type="term" value="F:heme binding"/>
    <property type="evidence" value="ECO:0007669"/>
    <property type="project" value="InterPro"/>
</dbReference>
<feature type="compositionally biased region" description="Low complexity" evidence="8">
    <location>
        <begin position="66"/>
        <end position="80"/>
    </location>
</feature>
<dbReference type="PROSITE" id="PS00086">
    <property type="entry name" value="CYTOCHROME_P450"/>
    <property type="match status" value="1"/>
</dbReference>
<dbReference type="PRINTS" id="PR00359">
    <property type="entry name" value="BP450"/>
</dbReference>
<dbReference type="EMBL" id="JACJIA010000006">
    <property type="protein sequence ID" value="MBA8953057.1"/>
    <property type="molecule type" value="Genomic_DNA"/>
</dbReference>
<dbReference type="PANTHER" id="PTHR46696:SF1">
    <property type="entry name" value="CYTOCHROME P450 YJIB-RELATED"/>
    <property type="match status" value="1"/>
</dbReference>
<evidence type="ECO:0000256" key="7">
    <source>
        <dbReference type="RuleBase" id="RU000461"/>
    </source>
</evidence>
<keyword evidence="2 7" id="KW-0349">Heme</keyword>
<dbReference type="Pfam" id="PF00067">
    <property type="entry name" value="p450"/>
    <property type="match status" value="1"/>
</dbReference>
<evidence type="ECO:0000256" key="2">
    <source>
        <dbReference type="ARBA" id="ARBA00022617"/>
    </source>
</evidence>
<dbReference type="InterPro" id="IPR036396">
    <property type="entry name" value="Cyt_P450_sf"/>
</dbReference>
<sequence length="411" mass="44201">MVDATRGRGGADFVEGRCPRHLVGRFPVAEGRTVTLLREADGVGEWLVTGYEAGRAVLRDPRFARGPSAGLRRPRGPAARMSVTDLDPPEHGRIRRLVGRAFSPRRVAALQPRVERMAEVLLDQLHVSPATGDLLRDFCVPLTFGAQCELLGVPPARREVIFQCATERLGPPEAGPAEVYRGELRLHAAVVELLADREEPPAGLLGELVAAHREGGLGGWDDLTGLAASLFFDGHALAAAQIANAAHRLLSSPALAERLRADPRLLDGVVEESLRHSPAVTLSMARTATSDVEVDGVRIRAGDQVSVALPVANRDGTVFADPHRFRTDRASGGHLAFGHGAHFCLGAHLARVEMRVALGALVRRTPRLRLAVPSADLGWWVSSSRRSLVSLPVRTEPVSWRRSPAAHGAVL</sequence>
<evidence type="ECO:0000256" key="4">
    <source>
        <dbReference type="ARBA" id="ARBA00023002"/>
    </source>
</evidence>
<evidence type="ECO:0000256" key="6">
    <source>
        <dbReference type="ARBA" id="ARBA00023033"/>
    </source>
</evidence>
<comment type="similarity">
    <text evidence="1 7">Belongs to the cytochrome P450 family.</text>
</comment>
<dbReference type="GO" id="GO:0004497">
    <property type="term" value="F:monooxygenase activity"/>
    <property type="evidence" value="ECO:0007669"/>
    <property type="project" value="UniProtKB-KW"/>
</dbReference>
<keyword evidence="3 7" id="KW-0479">Metal-binding</keyword>